<evidence type="ECO:0000313" key="5">
    <source>
        <dbReference type="Proteomes" id="UP001300383"/>
    </source>
</evidence>
<dbReference type="InterPro" id="IPR001460">
    <property type="entry name" value="PCN-bd_Tpept"/>
</dbReference>
<organism evidence="4 5">
    <name type="scientific">Fusibacillus kribbianus</name>
    <dbReference type="NCBI Taxonomy" id="3044208"/>
    <lineage>
        <taxon>Bacteria</taxon>
        <taxon>Bacillati</taxon>
        <taxon>Bacillota</taxon>
        <taxon>Clostridia</taxon>
        <taxon>Lachnospirales</taxon>
        <taxon>Lachnospiraceae</taxon>
        <taxon>Fusibacillus</taxon>
    </lineage>
</organism>
<feature type="domain" description="Penicillin binding protein A dimerisation" evidence="3">
    <location>
        <begin position="79"/>
        <end position="158"/>
    </location>
</feature>
<feature type="domain" description="Penicillin-binding protein transpeptidase" evidence="2">
    <location>
        <begin position="179"/>
        <end position="491"/>
    </location>
</feature>
<sequence>MEKVRRALVSQEKEEEEILQVEERTKKVNREIRIAGAFFVVMFLATIAYFSWYLVVKSKDTINSSYNARLNTFSEKVVRGEIRGKNGEVLARTVEDSEGNEVREYPYENLFAHAVGYSDSGITGLEAAAGQYLLTTHLNLLDQVNNEMEEVKNPGDNVVTTLDPYLQQLAYDALGEYNGACVIMEPGTGKILAMVSKPDFNPNTVSADWEWLISEENTDANLLNRAAQGLYPPGSTFKLLTTLEYIRENPGTWENYQYECEGSMTYGDSVMSCYNNHVHGLLDLRLSLANSCNTSFATIGQTLNLDSFHSLCESFLFNKELPVPEGMEYKKSSFVLDGSSGLSERVQTAIGQGRTMISPLHNALITATIANGGTMMSPYLVERVESPDGKVVKQFMPQSAGKLMTADEAATLTNFMVAVVNEGTSPSLQSDSYQVAGKTGSAEFSSNKEESHAWFVGFAPAENPEIVVSIIYENGGTGGSVATKGAKKIFEGYFSR</sequence>
<dbReference type="GO" id="GO:0005886">
    <property type="term" value="C:plasma membrane"/>
    <property type="evidence" value="ECO:0007669"/>
    <property type="project" value="TreeGrafter"/>
</dbReference>
<dbReference type="InterPro" id="IPR050515">
    <property type="entry name" value="Beta-lactam/transpept"/>
</dbReference>
<evidence type="ECO:0000256" key="1">
    <source>
        <dbReference type="SAM" id="Phobius"/>
    </source>
</evidence>
<reference evidence="4 5" key="1">
    <citation type="submission" date="2023-05" db="EMBL/GenBank/DDBJ databases">
        <title>[ruminococcus] sp. nov., isolated from a pig farm feces dump.</title>
        <authorList>
            <person name="Chang Y.-H."/>
        </authorList>
    </citation>
    <scope>NUCLEOTIDE SEQUENCE [LARGE SCALE GENOMIC DNA]</scope>
    <source>
        <strain evidence="4 5">YH-rum2234</strain>
    </source>
</reference>
<dbReference type="InterPro" id="IPR054120">
    <property type="entry name" value="PBPA_dimer"/>
</dbReference>
<gene>
    <name evidence="4" type="ORF">QJ036_04130</name>
</gene>
<dbReference type="GO" id="GO:0071555">
    <property type="term" value="P:cell wall organization"/>
    <property type="evidence" value="ECO:0007669"/>
    <property type="project" value="TreeGrafter"/>
</dbReference>
<accession>A0AAP4B9F6</accession>
<dbReference type="InterPro" id="IPR012338">
    <property type="entry name" value="Beta-lactam/transpept-like"/>
</dbReference>
<dbReference type="Gene3D" id="3.40.710.10">
    <property type="entry name" value="DD-peptidase/beta-lactamase superfamily"/>
    <property type="match status" value="1"/>
</dbReference>
<dbReference type="GO" id="GO:0008658">
    <property type="term" value="F:penicillin binding"/>
    <property type="evidence" value="ECO:0007669"/>
    <property type="project" value="InterPro"/>
</dbReference>
<dbReference type="AlphaFoldDB" id="A0AAP4B9F6"/>
<dbReference type="SUPFAM" id="SSF56601">
    <property type="entry name" value="beta-lactamase/transpeptidase-like"/>
    <property type="match status" value="1"/>
</dbReference>
<keyword evidence="5" id="KW-1185">Reference proteome</keyword>
<evidence type="ECO:0000313" key="4">
    <source>
        <dbReference type="EMBL" id="MDI9241667.1"/>
    </source>
</evidence>
<dbReference type="PANTHER" id="PTHR30627">
    <property type="entry name" value="PEPTIDOGLYCAN D,D-TRANSPEPTIDASE"/>
    <property type="match status" value="1"/>
</dbReference>
<evidence type="ECO:0000259" key="3">
    <source>
        <dbReference type="Pfam" id="PF21922"/>
    </source>
</evidence>
<dbReference type="Proteomes" id="UP001300383">
    <property type="component" value="Unassembled WGS sequence"/>
</dbReference>
<proteinExistence type="predicted"/>
<comment type="caution">
    <text evidence="4">The sequence shown here is derived from an EMBL/GenBank/DDBJ whole genome shotgun (WGS) entry which is preliminary data.</text>
</comment>
<dbReference type="RefSeq" id="WP_283230178.1">
    <property type="nucleotide sequence ID" value="NZ_JASGBQ010000004.1"/>
</dbReference>
<keyword evidence="1" id="KW-0472">Membrane</keyword>
<dbReference type="GO" id="GO:0071972">
    <property type="term" value="F:peptidoglycan L,D-transpeptidase activity"/>
    <property type="evidence" value="ECO:0007669"/>
    <property type="project" value="TreeGrafter"/>
</dbReference>
<dbReference type="PANTHER" id="PTHR30627:SF24">
    <property type="entry name" value="PENICILLIN-BINDING PROTEIN 4B"/>
    <property type="match status" value="1"/>
</dbReference>
<dbReference type="Pfam" id="PF21922">
    <property type="entry name" value="PBP_dimer_2"/>
    <property type="match status" value="1"/>
</dbReference>
<keyword evidence="1" id="KW-0812">Transmembrane</keyword>
<dbReference type="Pfam" id="PF00905">
    <property type="entry name" value="Transpeptidase"/>
    <property type="match status" value="1"/>
</dbReference>
<evidence type="ECO:0000259" key="2">
    <source>
        <dbReference type="Pfam" id="PF00905"/>
    </source>
</evidence>
<dbReference type="EMBL" id="JASGBQ010000004">
    <property type="protein sequence ID" value="MDI9241667.1"/>
    <property type="molecule type" value="Genomic_DNA"/>
</dbReference>
<name>A0AAP4B9F6_9FIRM</name>
<protein>
    <submittedName>
        <fullName evidence="4">Penicillin-binding transpeptidase domain-containing protein</fullName>
    </submittedName>
</protein>
<keyword evidence="1" id="KW-1133">Transmembrane helix</keyword>
<feature type="transmembrane region" description="Helical" evidence="1">
    <location>
        <begin position="34"/>
        <end position="55"/>
    </location>
</feature>
<dbReference type="Gene3D" id="3.90.1310.10">
    <property type="entry name" value="Penicillin-binding protein 2a (Domain 2)"/>
    <property type="match status" value="1"/>
</dbReference>